<proteinExistence type="predicted"/>
<sequence>MYRRRPLRSPWQTAMPLAQACRAAPHTLPCASIPRRRRWWQYIVVSRTWHGQPCRPFLPPDSHAPSSSRGGHPRPFAPASSGIAPRAQPLSRRAVGGAWSLQAATWSSPPTRSTLPRPARRPVSPQHLTRRLLLLRCNVSLAIETRCSPSCSF</sequence>
<evidence type="ECO:0000256" key="1">
    <source>
        <dbReference type="SAM" id="MobiDB-lite"/>
    </source>
</evidence>
<gene>
    <name evidence="2" type="ORF">T440DRAFT_74870</name>
</gene>
<evidence type="ECO:0000313" key="2">
    <source>
        <dbReference type="EMBL" id="KAF2850923.1"/>
    </source>
</evidence>
<dbReference type="EMBL" id="MU006304">
    <property type="protein sequence ID" value="KAF2850923.1"/>
    <property type="molecule type" value="Genomic_DNA"/>
</dbReference>
<feature type="compositionally biased region" description="Low complexity" evidence="1">
    <location>
        <begin position="105"/>
        <end position="117"/>
    </location>
</feature>
<keyword evidence="3" id="KW-1185">Reference proteome</keyword>
<dbReference type="Proteomes" id="UP000799423">
    <property type="component" value="Unassembled WGS sequence"/>
</dbReference>
<evidence type="ECO:0000313" key="3">
    <source>
        <dbReference type="Proteomes" id="UP000799423"/>
    </source>
</evidence>
<dbReference type="PROSITE" id="PS51257">
    <property type="entry name" value="PROKAR_LIPOPROTEIN"/>
    <property type="match status" value="1"/>
</dbReference>
<protein>
    <submittedName>
        <fullName evidence="2">Uncharacterized protein</fullName>
    </submittedName>
</protein>
<accession>A0A6A7B6H2</accession>
<organism evidence="2 3">
    <name type="scientific">Plenodomus tracheiphilus IPT5</name>
    <dbReference type="NCBI Taxonomy" id="1408161"/>
    <lineage>
        <taxon>Eukaryota</taxon>
        <taxon>Fungi</taxon>
        <taxon>Dikarya</taxon>
        <taxon>Ascomycota</taxon>
        <taxon>Pezizomycotina</taxon>
        <taxon>Dothideomycetes</taxon>
        <taxon>Pleosporomycetidae</taxon>
        <taxon>Pleosporales</taxon>
        <taxon>Pleosporineae</taxon>
        <taxon>Leptosphaeriaceae</taxon>
        <taxon>Plenodomus</taxon>
    </lineage>
</organism>
<dbReference type="AlphaFoldDB" id="A0A6A7B6H2"/>
<feature type="region of interest" description="Disordered" evidence="1">
    <location>
        <begin position="56"/>
        <end position="123"/>
    </location>
</feature>
<reference evidence="2" key="1">
    <citation type="submission" date="2020-01" db="EMBL/GenBank/DDBJ databases">
        <authorList>
            <consortium name="DOE Joint Genome Institute"/>
            <person name="Haridas S."/>
            <person name="Albert R."/>
            <person name="Binder M."/>
            <person name="Bloem J."/>
            <person name="Labutti K."/>
            <person name="Salamov A."/>
            <person name="Andreopoulos B."/>
            <person name="Baker S.E."/>
            <person name="Barry K."/>
            <person name="Bills G."/>
            <person name="Bluhm B.H."/>
            <person name="Cannon C."/>
            <person name="Castanera R."/>
            <person name="Culley D.E."/>
            <person name="Daum C."/>
            <person name="Ezra D."/>
            <person name="Gonzalez J.B."/>
            <person name="Henrissat B."/>
            <person name="Kuo A."/>
            <person name="Liang C."/>
            <person name="Lipzen A."/>
            <person name="Lutzoni F."/>
            <person name="Magnuson J."/>
            <person name="Mondo S."/>
            <person name="Nolan M."/>
            <person name="Ohm R."/>
            <person name="Pangilinan J."/>
            <person name="Park H.-J."/>
            <person name="Ramirez L."/>
            <person name="Alfaro M."/>
            <person name="Sun H."/>
            <person name="Tritt A."/>
            <person name="Yoshinaga Y."/>
            <person name="Zwiers L.-H."/>
            <person name="Turgeon B.G."/>
            <person name="Goodwin S.B."/>
            <person name="Spatafora J.W."/>
            <person name="Crous P.W."/>
            <person name="Grigoriev I.V."/>
        </authorList>
    </citation>
    <scope>NUCLEOTIDE SEQUENCE</scope>
    <source>
        <strain evidence="2">IPT5</strain>
    </source>
</reference>
<name>A0A6A7B6H2_9PLEO</name>